<gene>
    <name evidence="4" type="primary">A01p039640.1_BraROA</name>
    <name evidence="4" type="ORF">IGI04_002170</name>
</gene>
<evidence type="ECO:0000313" key="5">
    <source>
        <dbReference type="Proteomes" id="UP000823674"/>
    </source>
</evidence>
<dbReference type="EMBL" id="JADBGQ010000001">
    <property type="protein sequence ID" value="KAG5414603.1"/>
    <property type="molecule type" value="Genomic_DNA"/>
</dbReference>
<dbReference type="PANTHER" id="PTHR43625">
    <property type="entry name" value="AFLATOXIN B1 ALDEHYDE REDUCTASE"/>
    <property type="match status" value="1"/>
</dbReference>
<dbReference type="PANTHER" id="PTHR43625:SF44">
    <property type="entry name" value="ALDO-KETO REDUCTASE 1-RELATED"/>
    <property type="match status" value="1"/>
</dbReference>
<dbReference type="SUPFAM" id="SSF51430">
    <property type="entry name" value="NAD(P)-linked oxidoreductase"/>
    <property type="match status" value="2"/>
</dbReference>
<dbReference type="Proteomes" id="UP000823674">
    <property type="component" value="Chromosome A01"/>
</dbReference>
<evidence type="ECO:0000256" key="1">
    <source>
        <dbReference type="ARBA" id="ARBA00022857"/>
    </source>
</evidence>
<sequence length="680" mass="74811">MAEACGVRRMKLGRQGLEVSAQGLGCMGLSAFYGAPTPETNAVALLQHAIKAGVTFLDTSDIYGPETNELLLGKALKDGLREKVELATKFGIIASEDGKFGFRADPEYVRSACEASLRRLGVTSIDLYYQHRIDTTVPIEVTMGELKKLVEEGKIKYIGLSEASASTIRRAHAVHPITAVQIEWSLWSRDVEEDIIPTCRELGIGIVAYSPLGRGFLAAGPKLAENFEDHDYRKAICSVCYYFFMCPQGLPRFQEENLNHNKILYEKVQAMATKKGCTPAQLALAWVHHQGDDVCPIPGTSKIENLNQNIGALSVKLTPEEMAELESIARPDFVKGERYDNNMATYKDSETPPLMKLGSQGLEVSAQGLGVMGLSAFYGAPTPDTKAVALLRHAINSGITFLDTSDFYGPETNELLLGKALKDGLREKVELATKFGLVTSEDGKLGFRGDPNYVRSACEASLRRLGVTCIDLYYQHRIDTTVPIEVTMGELKKLVEEGRIKYIGLSEASASTIRRAHAVHPITALQIEWSLWSRDVEEYIIPTCRELGIGIVAYSPLGRGFLASGTKLSLPRFKEENLEHNKIVFEKVQAIATSKSCTPAQLALAWVHHQGDDVCPIPGTTKIENLNQNIGALSVKLTPDDMADLEAIARPDFVKGERYWDVITTYDHAETPPLSSWKQV</sequence>
<dbReference type="PRINTS" id="PR00069">
    <property type="entry name" value="ALDKETRDTASE"/>
</dbReference>
<feature type="domain" description="NADP-dependent oxidoreductase" evidence="3">
    <location>
        <begin position="26"/>
        <end position="329"/>
    </location>
</feature>
<keyword evidence="5" id="KW-1185">Reference proteome</keyword>
<dbReference type="Pfam" id="PF00248">
    <property type="entry name" value="Aldo_ket_red"/>
    <property type="match status" value="2"/>
</dbReference>
<dbReference type="Gene3D" id="3.20.20.100">
    <property type="entry name" value="NADP-dependent oxidoreductase domain"/>
    <property type="match status" value="2"/>
</dbReference>
<evidence type="ECO:0000313" key="4">
    <source>
        <dbReference type="EMBL" id="KAG5414603.1"/>
    </source>
</evidence>
<dbReference type="CDD" id="cd19145">
    <property type="entry name" value="AKR_AKR13D1"/>
    <property type="match status" value="2"/>
</dbReference>
<protein>
    <recommendedName>
        <fullName evidence="3">NADP-dependent oxidoreductase domain-containing protein</fullName>
    </recommendedName>
</protein>
<dbReference type="InterPro" id="IPR050791">
    <property type="entry name" value="Aldo-Keto_reductase"/>
</dbReference>
<feature type="domain" description="NADP-dependent oxidoreductase" evidence="3">
    <location>
        <begin position="371"/>
        <end position="649"/>
    </location>
</feature>
<reference evidence="4 5" key="1">
    <citation type="submission" date="2021-03" db="EMBL/GenBank/DDBJ databases">
        <authorList>
            <person name="King G.J."/>
            <person name="Bancroft I."/>
            <person name="Baten A."/>
            <person name="Bloomfield J."/>
            <person name="Borpatragohain P."/>
            <person name="He Z."/>
            <person name="Irish N."/>
            <person name="Irwin J."/>
            <person name="Liu K."/>
            <person name="Mauleon R.P."/>
            <person name="Moore J."/>
            <person name="Morris R."/>
            <person name="Ostergaard L."/>
            <person name="Wang B."/>
            <person name="Wells R."/>
        </authorList>
    </citation>
    <scope>NUCLEOTIDE SEQUENCE [LARGE SCALE GENOMIC DNA]</scope>
    <source>
        <strain evidence="4">R-o-18</strain>
        <tissue evidence="4">Leaf</tissue>
    </source>
</reference>
<dbReference type="InterPro" id="IPR023210">
    <property type="entry name" value="NADP_OxRdtase_dom"/>
</dbReference>
<comment type="caution">
    <text evidence="4">The sequence shown here is derived from an EMBL/GenBank/DDBJ whole genome shotgun (WGS) entry which is preliminary data.</text>
</comment>
<dbReference type="InterPro" id="IPR020471">
    <property type="entry name" value="AKR"/>
</dbReference>
<organism evidence="4 5">
    <name type="scientific">Brassica rapa subsp. trilocularis</name>
    <dbReference type="NCBI Taxonomy" id="1813537"/>
    <lineage>
        <taxon>Eukaryota</taxon>
        <taxon>Viridiplantae</taxon>
        <taxon>Streptophyta</taxon>
        <taxon>Embryophyta</taxon>
        <taxon>Tracheophyta</taxon>
        <taxon>Spermatophyta</taxon>
        <taxon>Magnoliopsida</taxon>
        <taxon>eudicotyledons</taxon>
        <taxon>Gunneridae</taxon>
        <taxon>Pentapetalae</taxon>
        <taxon>rosids</taxon>
        <taxon>malvids</taxon>
        <taxon>Brassicales</taxon>
        <taxon>Brassicaceae</taxon>
        <taxon>Brassiceae</taxon>
        <taxon>Brassica</taxon>
    </lineage>
</organism>
<evidence type="ECO:0000256" key="2">
    <source>
        <dbReference type="ARBA" id="ARBA00023002"/>
    </source>
</evidence>
<evidence type="ECO:0000259" key="3">
    <source>
        <dbReference type="Pfam" id="PF00248"/>
    </source>
</evidence>
<dbReference type="InterPro" id="IPR036812">
    <property type="entry name" value="NAD(P)_OxRdtase_dom_sf"/>
</dbReference>
<accession>A0ABQ7NUT8</accession>
<keyword evidence="2" id="KW-0560">Oxidoreductase</keyword>
<keyword evidence="1" id="KW-0521">NADP</keyword>
<name>A0ABQ7NUT8_BRACM</name>
<proteinExistence type="predicted"/>